<sequence length="84" mass="10039">MERKTNTLKNIVEKTLLVEECLGVETYEQQIAYRQTLARPTIERYVEIRKIIMLSVPPHLQRFCKSYLDGQRQQGLMEIENRQQ</sequence>
<reference evidence="1 2" key="1">
    <citation type="journal article" date="2015" name="Nature">
        <title>rRNA introns, odd ribosomes, and small enigmatic genomes across a large radiation of phyla.</title>
        <authorList>
            <person name="Brown C.T."/>
            <person name="Hug L.A."/>
            <person name="Thomas B.C."/>
            <person name="Sharon I."/>
            <person name="Castelle C.J."/>
            <person name="Singh A."/>
            <person name="Wilkins M.J."/>
            <person name="Williams K.H."/>
            <person name="Banfield J.F."/>
        </authorList>
    </citation>
    <scope>NUCLEOTIDE SEQUENCE [LARGE SCALE GENOMIC DNA]</scope>
</reference>
<name>A0A0G0RBX7_9BACT</name>
<dbReference type="AlphaFoldDB" id="A0A0G0RBX7"/>
<organism evidence="1 2">
    <name type="scientific">Candidatus Woesebacteria bacterium GW2011_GWA1_39_21</name>
    <dbReference type="NCBI Taxonomy" id="1618550"/>
    <lineage>
        <taxon>Bacteria</taxon>
        <taxon>Candidatus Woeseibacteriota</taxon>
    </lineage>
</organism>
<accession>A0A0G0RBX7</accession>
<evidence type="ECO:0000313" key="2">
    <source>
        <dbReference type="Proteomes" id="UP000034246"/>
    </source>
</evidence>
<dbReference type="Proteomes" id="UP000034246">
    <property type="component" value="Unassembled WGS sequence"/>
</dbReference>
<gene>
    <name evidence="1" type="ORF">UT39_C0010G0015</name>
</gene>
<dbReference type="STRING" id="1618550.UT39_C0010G0015"/>
<comment type="caution">
    <text evidence="1">The sequence shown here is derived from an EMBL/GenBank/DDBJ whole genome shotgun (WGS) entry which is preliminary data.</text>
</comment>
<protein>
    <submittedName>
        <fullName evidence="1">Uncharacterized protein</fullName>
    </submittedName>
</protein>
<evidence type="ECO:0000313" key="1">
    <source>
        <dbReference type="EMBL" id="KKR11182.1"/>
    </source>
</evidence>
<dbReference type="EMBL" id="LBWP01000010">
    <property type="protein sequence ID" value="KKR11182.1"/>
    <property type="molecule type" value="Genomic_DNA"/>
</dbReference>
<proteinExistence type="predicted"/>